<feature type="signal peptide" evidence="2">
    <location>
        <begin position="1"/>
        <end position="27"/>
    </location>
</feature>
<proteinExistence type="predicted"/>
<dbReference type="Proteomes" id="UP001304298">
    <property type="component" value="Unassembled WGS sequence"/>
</dbReference>
<gene>
    <name evidence="3" type="ORF">VA596_05165</name>
</gene>
<evidence type="ECO:0000313" key="3">
    <source>
        <dbReference type="EMBL" id="MEA5358915.1"/>
    </source>
</evidence>
<evidence type="ECO:0008006" key="5">
    <source>
        <dbReference type="Google" id="ProtNLM"/>
    </source>
</evidence>
<dbReference type="InterPro" id="IPR011044">
    <property type="entry name" value="Quino_amine_DH_bsu"/>
</dbReference>
<accession>A0ABU5QZH3</accession>
<evidence type="ECO:0000313" key="4">
    <source>
        <dbReference type="Proteomes" id="UP001304298"/>
    </source>
</evidence>
<feature type="region of interest" description="Disordered" evidence="1">
    <location>
        <begin position="255"/>
        <end position="295"/>
    </location>
</feature>
<protein>
    <recommendedName>
        <fullName evidence="5">Esterase-like activity of phytase family protein</fullName>
    </recommendedName>
</protein>
<keyword evidence="2" id="KW-0732">Signal</keyword>
<evidence type="ECO:0000256" key="1">
    <source>
        <dbReference type="SAM" id="MobiDB-lite"/>
    </source>
</evidence>
<reference evidence="3 4" key="1">
    <citation type="submission" date="2023-12" db="EMBL/GenBank/DDBJ databases">
        <title>Amycolatopsis sp. V23-08.</title>
        <authorList>
            <person name="Somphong A."/>
        </authorList>
    </citation>
    <scope>NUCLEOTIDE SEQUENCE [LARGE SCALE GENOMIC DNA]</scope>
    <source>
        <strain evidence="3 4">V23-08</strain>
    </source>
</reference>
<comment type="caution">
    <text evidence="3">The sequence shown here is derived from an EMBL/GenBank/DDBJ whole genome shotgun (WGS) entry which is preliminary data.</text>
</comment>
<sequence length="295" mass="31045">MVVKTGWCLLLAVLVTACGTTTPPSPAAAPDPAPLDLSGVVLLQRGAGHDDVVFADPATGVVKTTLPLTGHDTSPSRFGGPATKLDLVSPDGRYATLETGGEVDVFKLNKRERRYERTGAVPGFRNPRFGPAGTKLYFDDGQAVYSTDYTRPGQHTKEADLVPADDQHAWWPDPQGGVLTGKDVHRAGALAYLTDSAGAIAYATYDDAGTRYDLVAALDATTALLSAATGTDAHGVLARLKLDGGAAQLTKLVERSEPRITKRPPRRTGPPCCTSRRGASGSTHPSHPARSRGPR</sequence>
<dbReference type="EMBL" id="JAYFSI010000001">
    <property type="protein sequence ID" value="MEA5358915.1"/>
    <property type="molecule type" value="Genomic_DNA"/>
</dbReference>
<evidence type="ECO:0000256" key="2">
    <source>
        <dbReference type="SAM" id="SignalP"/>
    </source>
</evidence>
<dbReference type="RefSeq" id="WP_323324132.1">
    <property type="nucleotide sequence ID" value="NZ_JAYFSI010000001.1"/>
</dbReference>
<dbReference type="SUPFAM" id="SSF50969">
    <property type="entry name" value="YVTN repeat-like/Quinoprotein amine dehydrogenase"/>
    <property type="match status" value="1"/>
</dbReference>
<dbReference type="PROSITE" id="PS51257">
    <property type="entry name" value="PROKAR_LIPOPROTEIN"/>
    <property type="match status" value="1"/>
</dbReference>
<feature type="chain" id="PRO_5047376917" description="Esterase-like activity of phytase family protein" evidence="2">
    <location>
        <begin position="28"/>
        <end position="295"/>
    </location>
</feature>
<organism evidence="3 4">
    <name type="scientific">Amycolatopsis heterodermiae</name>
    <dbReference type="NCBI Taxonomy" id="3110235"/>
    <lineage>
        <taxon>Bacteria</taxon>
        <taxon>Bacillati</taxon>
        <taxon>Actinomycetota</taxon>
        <taxon>Actinomycetes</taxon>
        <taxon>Pseudonocardiales</taxon>
        <taxon>Pseudonocardiaceae</taxon>
        <taxon>Amycolatopsis</taxon>
    </lineage>
</organism>
<keyword evidence="4" id="KW-1185">Reference proteome</keyword>
<name>A0ABU5QZH3_9PSEU</name>